<protein>
    <submittedName>
        <fullName evidence="1">Uncharacterized protein</fullName>
    </submittedName>
</protein>
<dbReference type="RefSeq" id="WP_197311123.1">
    <property type="nucleotide sequence ID" value="NZ_JADZLT010000049.1"/>
</dbReference>
<proteinExistence type="predicted"/>
<dbReference type="Proteomes" id="UP000631694">
    <property type="component" value="Unassembled WGS sequence"/>
</dbReference>
<organism evidence="1 2">
    <name type="scientific">Methylobrevis albus</name>
    <dbReference type="NCBI Taxonomy" id="2793297"/>
    <lineage>
        <taxon>Bacteria</taxon>
        <taxon>Pseudomonadati</taxon>
        <taxon>Pseudomonadota</taxon>
        <taxon>Alphaproteobacteria</taxon>
        <taxon>Hyphomicrobiales</taxon>
        <taxon>Pleomorphomonadaceae</taxon>
        <taxon>Methylobrevis</taxon>
    </lineage>
</organism>
<gene>
    <name evidence="1" type="ORF">I5731_09640</name>
</gene>
<accession>A0A931I0H4</accession>
<evidence type="ECO:0000313" key="1">
    <source>
        <dbReference type="EMBL" id="MBH0238082.1"/>
    </source>
</evidence>
<reference evidence="1" key="1">
    <citation type="submission" date="2020-12" db="EMBL/GenBank/DDBJ databases">
        <title>Methylobrevis albus sp. nov., isolated from fresh water lack sediment.</title>
        <authorList>
            <person name="Zou Q."/>
        </authorList>
    </citation>
    <scope>NUCLEOTIDE SEQUENCE</scope>
    <source>
        <strain evidence="1">L22</strain>
    </source>
</reference>
<dbReference type="EMBL" id="JADZLT010000049">
    <property type="protein sequence ID" value="MBH0238082.1"/>
    <property type="molecule type" value="Genomic_DNA"/>
</dbReference>
<sequence>MAPQPKVKLSKLRDIGWSLWDPIGMLRGAGPGAWQREENERFANEYDRYLVGAASSLRRGVPAAEVVAELVEIEASYMGLGERPDTRARAVAVVAAILADPTIWTWPDEQGRFS</sequence>
<keyword evidence="2" id="KW-1185">Reference proteome</keyword>
<evidence type="ECO:0000313" key="2">
    <source>
        <dbReference type="Proteomes" id="UP000631694"/>
    </source>
</evidence>
<name>A0A931I0H4_9HYPH</name>
<dbReference type="AlphaFoldDB" id="A0A931I0H4"/>
<comment type="caution">
    <text evidence="1">The sequence shown here is derived from an EMBL/GenBank/DDBJ whole genome shotgun (WGS) entry which is preliminary data.</text>
</comment>